<keyword evidence="5" id="KW-1185">Reference proteome</keyword>
<feature type="chain" id="PRO_5043959148" description="Orphan protein" evidence="1">
    <location>
        <begin position="18"/>
        <end position="164"/>
    </location>
</feature>
<dbReference type="AlphaFoldDB" id="A0AAW8NM39"/>
<evidence type="ECO:0000313" key="2">
    <source>
        <dbReference type="EMBL" id="MDR8524263.1"/>
    </source>
</evidence>
<comment type="caution">
    <text evidence="2">The sequence shown here is derived from an EMBL/GenBank/DDBJ whole genome shotgun (WGS) entry which is preliminary data.</text>
</comment>
<evidence type="ECO:0000256" key="1">
    <source>
        <dbReference type="SAM" id="SignalP"/>
    </source>
</evidence>
<evidence type="ECO:0000313" key="4">
    <source>
        <dbReference type="Proteomes" id="UP001259340"/>
    </source>
</evidence>
<dbReference type="Proteomes" id="UP001259340">
    <property type="component" value="Unassembled WGS sequence"/>
</dbReference>
<organism evidence="2 4">
    <name type="scientific">Shewanella fidelis</name>
    <dbReference type="NCBI Taxonomy" id="173509"/>
    <lineage>
        <taxon>Bacteria</taxon>
        <taxon>Pseudomonadati</taxon>
        <taxon>Pseudomonadota</taxon>
        <taxon>Gammaproteobacteria</taxon>
        <taxon>Alteromonadales</taxon>
        <taxon>Shewanellaceae</taxon>
        <taxon>Shewanella</taxon>
    </lineage>
</organism>
<protein>
    <recommendedName>
        <fullName evidence="6">Orphan protein</fullName>
    </recommendedName>
</protein>
<feature type="signal peptide" evidence="1">
    <location>
        <begin position="1"/>
        <end position="17"/>
    </location>
</feature>
<evidence type="ECO:0000313" key="5">
    <source>
        <dbReference type="Proteomes" id="UP001271263"/>
    </source>
</evidence>
<gene>
    <name evidence="2" type="ORF">OS133_11440</name>
    <name evidence="3" type="ORF">OS134_17055</name>
</gene>
<evidence type="ECO:0008006" key="6">
    <source>
        <dbReference type="Google" id="ProtNLM"/>
    </source>
</evidence>
<reference evidence="2" key="2">
    <citation type="submission" date="2022-11" db="EMBL/GenBank/DDBJ databases">
        <title>Prophages regulate Shewanella fidelis motility and biofilm formation: implications for gut colonization dynamics in Ciona robusta.</title>
        <authorList>
            <person name="Natarajan O."/>
            <person name="Gibboney S.L."/>
            <person name="Young M.N."/>
            <person name="Lim S.J."/>
            <person name="Pluta N."/>
            <person name="Atkinson C.G.F."/>
            <person name="Leigh B.A."/>
            <person name="Liberti A."/>
            <person name="Kees E."/>
            <person name="Breitbart M."/>
            <person name="Gralnick J."/>
            <person name="Dishaw L.J."/>
        </authorList>
    </citation>
    <scope>NUCLEOTIDE SEQUENCE</scope>
    <source>
        <strain evidence="2">3313</strain>
    </source>
</reference>
<dbReference type="RefSeq" id="WP_028767307.1">
    <property type="nucleotide sequence ID" value="NZ_JAPMLA010000011.1"/>
</dbReference>
<dbReference type="Proteomes" id="UP001271263">
    <property type="component" value="Unassembled WGS sequence"/>
</dbReference>
<reference evidence="3 5" key="1">
    <citation type="journal article" date="2022" name="bioRxiv">
        <title>Prophages regulate Shewanella fidelis 3313 motility and biofilm formation: implications for gut colonization dynamics in Ciona robusta.</title>
        <authorList>
            <person name="Natarajan O."/>
            <person name="Gibboney S.L."/>
            <person name="Young M.N."/>
            <person name="Lim S.J."/>
            <person name="Pluta N."/>
            <person name="Atkinson C.G."/>
            <person name="Leigh B.A."/>
            <person name="Liberti A."/>
            <person name="Kees E.D."/>
            <person name="Breitbart M."/>
            <person name="Gralnick J.A."/>
            <person name="Dishaw L.J."/>
        </authorList>
    </citation>
    <scope>NUCLEOTIDE SEQUENCE [LARGE SCALE GENOMIC DNA]</scope>
    <source>
        <strain evidence="3 5">JG4066</strain>
    </source>
</reference>
<proteinExistence type="predicted"/>
<keyword evidence="1" id="KW-0732">Signal</keyword>
<evidence type="ECO:0000313" key="3">
    <source>
        <dbReference type="EMBL" id="MDW4825781.1"/>
    </source>
</evidence>
<accession>A0AAW8NM39</accession>
<name>A0AAW8NM39_9GAMM</name>
<sequence>MRIFTLILLLTSFSSSAAFFGVHWGEDIDQYGELTKIDDYYKVVTNKLPEHILIAKQYELLQQPDNGLVKVSMISHEYSAFSDSFQHDYVALQDRLISNGFQTKEFRQSELSSYQCIFQGECVGMLWVGIDNDESMVVLEQKMNGRERSIIQLELKSHIFLSAN</sequence>
<dbReference type="EMBL" id="JAPMLE010000001">
    <property type="protein sequence ID" value="MDR8524263.1"/>
    <property type="molecule type" value="Genomic_DNA"/>
</dbReference>
<dbReference type="EMBL" id="JAPMLD010000009">
    <property type="protein sequence ID" value="MDW4825781.1"/>
    <property type="molecule type" value="Genomic_DNA"/>
</dbReference>